<dbReference type="CDD" id="cd12338">
    <property type="entry name" value="RRM1_SRSF1_like"/>
    <property type="match status" value="1"/>
</dbReference>
<evidence type="ECO:0000256" key="3">
    <source>
        <dbReference type="ARBA" id="ARBA00022664"/>
    </source>
</evidence>
<protein>
    <recommendedName>
        <fullName evidence="10">RRM domain-containing protein</fullName>
    </recommendedName>
</protein>
<evidence type="ECO:0000256" key="1">
    <source>
        <dbReference type="ARBA" id="ARBA00004123"/>
    </source>
</evidence>
<feature type="domain" description="RRM" evidence="10">
    <location>
        <begin position="6"/>
        <end position="80"/>
    </location>
</feature>
<gene>
    <name evidence="11" type="ORF">QR680_008116</name>
</gene>
<feature type="compositionally biased region" description="Basic and acidic residues" evidence="9">
    <location>
        <begin position="91"/>
        <end position="104"/>
    </location>
</feature>
<dbReference type="GO" id="GO:0005737">
    <property type="term" value="C:cytoplasm"/>
    <property type="evidence" value="ECO:0007669"/>
    <property type="project" value="TreeGrafter"/>
</dbReference>
<dbReference type="InterPro" id="IPR000504">
    <property type="entry name" value="RRM_dom"/>
</dbReference>
<dbReference type="PANTHER" id="PTHR23003:SF62">
    <property type="entry name" value="SERINE_ARGININE (SR)-TYPE SHUTTLING MRNA BINDING PROTEIN NPL3"/>
    <property type="match status" value="1"/>
</dbReference>
<reference evidence="11" key="1">
    <citation type="submission" date="2023-06" db="EMBL/GenBank/DDBJ databases">
        <title>Genomic analysis of the entomopathogenic nematode Steinernema hermaphroditum.</title>
        <authorList>
            <person name="Schwarz E.M."/>
            <person name="Heppert J.K."/>
            <person name="Baniya A."/>
            <person name="Schwartz H.T."/>
            <person name="Tan C.-H."/>
            <person name="Antoshechkin I."/>
            <person name="Sternberg P.W."/>
            <person name="Goodrich-Blair H."/>
            <person name="Dillman A.R."/>
        </authorList>
    </citation>
    <scope>NUCLEOTIDE SEQUENCE</scope>
    <source>
        <strain evidence="11">PS9179</strain>
        <tissue evidence="11">Whole animal</tissue>
    </source>
</reference>
<evidence type="ECO:0000256" key="5">
    <source>
        <dbReference type="ARBA" id="ARBA00022884"/>
    </source>
</evidence>
<dbReference type="GO" id="GO:0006397">
    <property type="term" value="P:mRNA processing"/>
    <property type="evidence" value="ECO:0007669"/>
    <property type="project" value="UniProtKB-KW"/>
</dbReference>
<feature type="region of interest" description="Disordered" evidence="9">
    <location>
        <begin position="173"/>
        <end position="220"/>
    </location>
</feature>
<evidence type="ECO:0000259" key="10">
    <source>
        <dbReference type="PROSITE" id="PS50102"/>
    </source>
</evidence>
<comment type="caution">
    <text evidence="11">The sequence shown here is derived from an EMBL/GenBank/DDBJ whole genome shotgun (WGS) entry which is preliminary data.</text>
</comment>
<dbReference type="SMART" id="SM00360">
    <property type="entry name" value="RRM"/>
    <property type="match status" value="2"/>
</dbReference>
<sequence>MAGRDCRLYVGNLPSDVRRGEVEDLFEKYGRIKSVDLKDRRGPPFAFVEFEDARDAEDAARGRDGYSFDGRRLRVEFTKGAGPRGPGGRPMFDDRGRRRQETRGRSSFRVLVSGLPRSGSWQDLKDHMRGVGEVCHADVFRDGTGVVEFVSREDMKKAIRELDDTKFRSHEGDSTYIRVREDDDDKGRGRSRSPVEPKPFSEPQRLSLKESFQEPQPQQEAQCLSFEEPVPFSLQKPQSCPIVLDRLSTWSSAAGLKISVSKCFCLYIGRRNTKRAYTIYGDVIPSGSEAQLLNACGFNHPLCSPQVLPAHEDSPLHTPTRICHRHNSQLFSIPL</sequence>
<keyword evidence="7" id="KW-0539">Nucleus</keyword>
<organism evidence="11 12">
    <name type="scientific">Steinernema hermaphroditum</name>
    <dbReference type="NCBI Taxonomy" id="289476"/>
    <lineage>
        <taxon>Eukaryota</taxon>
        <taxon>Metazoa</taxon>
        <taxon>Ecdysozoa</taxon>
        <taxon>Nematoda</taxon>
        <taxon>Chromadorea</taxon>
        <taxon>Rhabditida</taxon>
        <taxon>Tylenchina</taxon>
        <taxon>Panagrolaimomorpha</taxon>
        <taxon>Strongyloidoidea</taxon>
        <taxon>Steinernematidae</taxon>
        <taxon>Steinernema</taxon>
    </lineage>
</organism>
<dbReference type="GO" id="GO:0008380">
    <property type="term" value="P:RNA splicing"/>
    <property type="evidence" value="ECO:0007669"/>
    <property type="project" value="UniProtKB-KW"/>
</dbReference>
<evidence type="ECO:0000256" key="8">
    <source>
        <dbReference type="PROSITE-ProRule" id="PRU00176"/>
    </source>
</evidence>
<evidence type="ECO:0000256" key="4">
    <source>
        <dbReference type="ARBA" id="ARBA00022737"/>
    </source>
</evidence>
<accession>A0AA39IFG6</accession>
<evidence type="ECO:0000256" key="7">
    <source>
        <dbReference type="ARBA" id="ARBA00023242"/>
    </source>
</evidence>
<dbReference type="GO" id="GO:0005634">
    <property type="term" value="C:nucleus"/>
    <property type="evidence" value="ECO:0007669"/>
    <property type="project" value="UniProtKB-SubCell"/>
</dbReference>
<keyword evidence="5 8" id="KW-0694">RNA-binding</keyword>
<dbReference type="InterPro" id="IPR012677">
    <property type="entry name" value="Nucleotide-bd_a/b_plait_sf"/>
</dbReference>
<name>A0AA39IFG6_9BILA</name>
<proteinExistence type="inferred from homology"/>
<dbReference type="EMBL" id="JAUCMV010000001">
    <property type="protein sequence ID" value="KAK0423383.1"/>
    <property type="molecule type" value="Genomic_DNA"/>
</dbReference>
<dbReference type="PROSITE" id="PS50102">
    <property type="entry name" value="RRM"/>
    <property type="match status" value="2"/>
</dbReference>
<evidence type="ECO:0000256" key="6">
    <source>
        <dbReference type="ARBA" id="ARBA00023187"/>
    </source>
</evidence>
<comment type="similarity">
    <text evidence="2">Belongs to the splicing factor SR family.</text>
</comment>
<keyword evidence="6" id="KW-0508">mRNA splicing</keyword>
<dbReference type="FunFam" id="3.30.70.330:FF:000053">
    <property type="entry name" value="Serine/arginine-rich splicing factor 1"/>
    <property type="match status" value="1"/>
</dbReference>
<dbReference type="SUPFAM" id="SSF54928">
    <property type="entry name" value="RNA-binding domain, RBD"/>
    <property type="match status" value="1"/>
</dbReference>
<evidence type="ECO:0000313" key="12">
    <source>
        <dbReference type="Proteomes" id="UP001175271"/>
    </source>
</evidence>
<evidence type="ECO:0000256" key="2">
    <source>
        <dbReference type="ARBA" id="ARBA00010269"/>
    </source>
</evidence>
<comment type="subcellular location">
    <subcellularLocation>
        <location evidence="1">Nucleus</location>
    </subcellularLocation>
</comment>
<dbReference type="Proteomes" id="UP001175271">
    <property type="component" value="Unassembled WGS sequence"/>
</dbReference>
<dbReference type="InterPro" id="IPR035979">
    <property type="entry name" value="RBD_domain_sf"/>
</dbReference>
<keyword evidence="12" id="KW-1185">Reference proteome</keyword>
<feature type="domain" description="RRM" evidence="10">
    <location>
        <begin position="108"/>
        <end position="184"/>
    </location>
</feature>
<dbReference type="PANTHER" id="PTHR23003">
    <property type="entry name" value="RNA RECOGNITION MOTIF RRM DOMAIN CONTAINING PROTEIN"/>
    <property type="match status" value="1"/>
</dbReference>
<evidence type="ECO:0000256" key="9">
    <source>
        <dbReference type="SAM" id="MobiDB-lite"/>
    </source>
</evidence>
<dbReference type="Pfam" id="PF00076">
    <property type="entry name" value="RRM_1"/>
    <property type="match status" value="2"/>
</dbReference>
<feature type="compositionally biased region" description="Basic and acidic residues" evidence="9">
    <location>
        <begin position="173"/>
        <end position="188"/>
    </location>
</feature>
<dbReference type="AlphaFoldDB" id="A0AA39IFG6"/>
<dbReference type="InterPro" id="IPR050374">
    <property type="entry name" value="RRT5_SRSF_SR"/>
</dbReference>
<evidence type="ECO:0000313" key="11">
    <source>
        <dbReference type="EMBL" id="KAK0423383.1"/>
    </source>
</evidence>
<feature type="region of interest" description="Disordered" evidence="9">
    <location>
        <begin position="79"/>
        <end position="106"/>
    </location>
</feature>
<keyword evidence="3" id="KW-0507">mRNA processing</keyword>
<dbReference type="GO" id="GO:0003729">
    <property type="term" value="F:mRNA binding"/>
    <property type="evidence" value="ECO:0007669"/>
    <property type="project" value="TreeGrafter"/>
</dbReference>
<keyword evidence="4" id="KW-0677">Repeat</keyword>
<dbReference type="Gene3D" id="3.30.70.330">
    <property type="match status" value="2"/>
</dbReference>